<dbReference type="Proteomes" id="UP000009005">
    <property type="component" value="Chromosome"/>
</dbReference>
<dbReference type="AlphaFoldDB" id="I6ZFI5"/>
<protein>
    <submittedName>
        <fullName evidence="1">Uncharacterized protein</fullName>
    </submittedName>
</protein>
<reference evidence="1 2" key="1">
    <citation type="journal article" date="2012" name="J. Bacteriol.">
        <title>Complete genome sequence of Mycoplasma wenyonii strain Massachusetts.</title>
        <authorList>
            <person name="Dos Santos A.P."/>
            <person name="Guimaraes A.M."/>
            <person name="do Nascimento N.C."/>
            <person name="Sanmiguel P.J."/>
            <person name="Messick J.B."/>
        </authorList>
    </citation>
    <scope>NUCLEOTIDE SEQUENCE [LARGE SCALE GENOMIC DNA]</scope>
    <source>
        <strain evidence="1 2">Massachusetts</strain>
    </source>
</reference>
<name>I6ZFI5_MYCWM</name>
<dbReference type="PATRIC" id="fig|1197325.3.peg.641"/>
<keyword evidence="2" id="KW-1185">Reference proteome</keyword>
<gene>
    <name evidence="1" type="ordered locus">WEN_02970</name>
</gene>
<dbReference type="KEGG" id="mwe:WEN_02970"/>
<sequence length="158" mass="17712">MEEMAADRGKGAKGTNGLGCFWIPGFPAELFFCFDKGELGSAPYLFHYSWRGNRGERAEDKLQKVENIVRGGSSVHLKKGSQRAMSGKTKLLMGWTHKWPEQTPFDPGKHCVITQNENKNYKVACTSPVNSGQDKWEKEIPASHIVEPNNSEIKRVSE</sequence>
<dbReference type="EMBL" id="CP003703">
    <property type="protein sequence ID" value="AFN65377.1"/>
    <property type="molecule type" value="Genomic_DNA"/>
</dbReference>
<proteinExistence type="predicted"/>
<evidence type="ECO:0000313" key="1">
    <source>
        <dbReference type="EMBL" id="AFN65377.1"/>
    </source>
</evidence>
<dbReference type="HOGENOM" id="CLU_106274_0_0_14"/>
<accession>I6ZFI5</accession>
<organism evidence="1 2">
    <name type="scientific">Mycoplasma wenyonii (strain Massachusetts)</name>
    <name type="common">Eperythrozoon wenyonii</name>
    <dbReference type="NCBI Taxonomy" id="1197325"/>
    <lineage>
        <taxon>Bacteria</taxon>
        <taxon>Bacillati</taxon>
        <taxon>Mycoplasmatota</taxon>
        <taxon>Mollicutes</taxon>
        <taxon>Mycoplasmataceae</taxon>
        <taxon>Mycoplasma</taxon>
    </lineage>
</organism>
<evidence type="ECO:0000313" key="2">
    <source>
        <dbReference type="Proteomes" id="UP000009005"/>
    </source>
</evidence>
<dbReference type="STRING" id="1197325.WEN_02970"/>